<keyword evidence="3" id="KW-1185">Reference proteome</keyword>
<dbReference type="InterPro" id="IPR013830">
    <property type="entry name" value="SGNH_hydro"/>
</dbReference>
<proteinExistence type="predicted"/>
<dbReference type="Pfam" id="PF13472">
    <property type="entry name" value="Lipase_GDSL_2"/>
    <property type="match status" value="1"/>
</dbReference>
<dbReference type="SUPFAM" id="SSF52266">
    <property type="entry name" value="SGNH hydrolase"/>
    <property type="match status" value="1"/>
</dbReference>
<dbReference type="InterPro" id="IPR036514">
    <property type="entry name" value="SGNH_hydro_sf"/>
</dbReference>
<keyword evidence="2" id="KW-0378">Hydrolase</keyword>
<evidence type="ECO:0000313" key="3">
    <source>
        <dbReference type="Proteomes" id="UP000321189"/>
    </source>
</evidence>
<evidence type="ECO:0000313" key="2">
    <source>
        <dbReference type="EMBL" id="GEK77666.1"/>
    </source>
</evidence>
<dbReference type="Gene3D" id="3.40.50.1110">
    <property type="entry name" value="SGNH hydrolase"/>
    <property type="match status" value="1"/>
</dbReference>
<dbReference type="RefSeq" id="WP_318299759.1">
    <property type="nucleotide sequence ID" value="NZ_BJUT01000041.1"/>
</dbReference>
<dbReference type="PANTHER" id="PTHR30383:SF29">
    <property type="entry name" value="SGNH HYDROLASE-TYPE ESTERASE DOMAIN-CONTAINING PROTEIN"/>
    <property type="match status" value="1"/>
</dbReference>
<feature type="domain" description="SGNH hydrolase-type esterase" evidence="1">
    <location>
        <begin position="10"/>
        <end position="194"/>
    </location>
</feature>
<dbReference type="Proteomes" id="UP000321189">
    <property type="component" value="Unassembled WGS sequence"/>
</dbReference>
<comment type="caution">
    <text evidence="2">The sequence shown here is derived from an EMBL/GenBank/DDBJ whole genome shotgun (WGS) entry which is preliminary data.</text>
</comment>
<dbReference type="InterPro" id="IPR051532">
    <property type="entry name" value="Ester_Hydrolysis_Enzymes"/>
</dbReference>
<dbReference type="GO" id="GO:0016787">
    <property type="term" value="F:hydrolase activity"/>
    <property type="evidence" value="ECO:0007669"/>
    <property type="project" value="UniProtKB-KW"/>
</dbReference>
<reference evidence="2 3" key="1">
    <citation type="submission" date="2019-07" db="EMBL/GenBank/DDBJ databases">
        <title>Whole genome shotgun sequence of Pseudoalteromonas atlantica NBRC 103033.</title>
        <authorList>
            <person name="Hosoyama A."/>
            <person name="Uohara A."/>
            <person name="Ohji S."/>
            <person name="Ichikawa N."/>
        </authorList>
    </citation>
    <scope>NUCLEOTIDE SEQUENCE [LARGE SCALE GENOMIC DNA]</scope>
    <source>
        <strain evidence="2 3">NBRC 103033</strain>
    </source>
</reference>
<name>A0ABQ0UGV1_PSEAF</name>
<sequence length="207" mass="23077">MTQITKNILCFGDSNTWGLNPETGKRYDENTRWTARLQQQLGSGFTVIESGQPNRTLVNNPPFTGELNGIRYLKPDLQQHALHTLIIALGTNDLKKRFNLVPADIATGLTHFIGSIKQFYSPANLPNIIVIGPLFINPQHGLSHIYLNCNQKLLPLNALFKRIAHEHALNYVDISHLNAPLGSDGIHLNSQGHKQLSDILSHLVLQL</sequence>
<dbReference type="PANTHER" id="PTHR30383">
    <property type="entry name" value="THIOESTERASE 1/PROTEASE 1/LYSOPHOSPHOLIPASE L1"/>
    <property type="match status" value="1"/>
</dbReference>
<dbReference type="EMBL" id="BJUT01000041">
    <property type="protein sequence ID" value="GEK77666.1"/>
    <property type="molecule type" value="Genomic_DNA"/>
</dbReference>
<organism evidence="2 3">
    <name type="scientific">Pseudoalteromonas atlantica</name>
    <name type="common">Alteromonas atlantica</name>
    <dbReference type="NCBI Taxonomy" id="288"/>
    <lineage>
        <taxon>Bacteria</taxon>
        <taxon>Pseudomonadati</taxon>
        <taxon>Pseudomonadota</taxon>
        <taxon>Gammaproteobacteria</taxon>
        <taxon>Alteromonadales</taxon>
        <taxon>Pseudoalteromonadaceae</taxon>
        <taxon>Pseudoalteromonas</taxon>
    </lineage>
</organism>
<accession>A0ABQ0UGV1</accession>
<gene>
    <name evidence="2" type="ORF">PAT01_29700</name>
</gene>
<protein>
    <submittedName>
        <fullName evidence="2">Hydrolase</fullName>
    </submittedName>
</protein>
<evidence type="ECO:0000259" key="1">
    <source>
        <dbReference type="Pfam" id="PF13472"/>
    </source>
</evidence>